<feature type="transmembrane region" description="Helical" evidence="1">
    <location>
        <begin position="143"/>
        <end position="165"/>
    </location>
</feature>
<feature type="transmembrane region" description="Helical" evidence="1">
    <location>
        <begin position="54"/>
        <end position="79"/>
    </location>
</feature>
<keyword evidence="1" id="KW-0812">Transmembrane</keyword>
<dbReference type="Proteomes" id="UP000636918">
    <property type="component" value="Unassembled WGS sequence"/>
</dbReference>
<name>A0ABS1L7Q8_9ACTN</name>
<dbReference type="EMBL" id="JAERSG010000002">
    <property type="protein sequence ID" value="MBL0747552.1"/>
    <property type="molecule type" value="Genomic_DNA"/>
</dbReference>
<dbReference type="RefSeq" id="WP_201935335.1">
    <property type="nucleotide sequence ID" value="NZ_JAERSG010000002.1"/>
</dbReference>
<evidence type="ECO:0000313" key="3">
    <source>
        <dbReference type="Proteomes" id="UP000636918"/>
    </source>
</evidence>
<evidence type="ECO:0008006" key="4">
    <source>
        <dbReference type="Google" id="ProtNLM"/>
    </source>
</evidence>
<proteinExistence type="predicted"/>
<comment type="caution">
    <text evidence="2">The sequence shown here is derived from an EMBL/GenBank/DDBJ whole genome shotgun (WGS) entry which is preliminary data.</text>
</comment>
<reference evidence="2 3" key="1">
    <citation type="submission" date="2021-01" db="EMBL/GenBank/DDBJ databases">
        <title>Genome seq and assembly of Nocardiodes sp. G10.</title>
        <authorList>
            <person name="Chhetri G."/>
        </authorList>
    </citation>
    <scope>NUCLEOTIDE SEQUENCE [LARGE SCALE GENOMIC DNA]</scope>
    <source>
        <strain evidence="2 3">G10</strain>
    </source>
</reference>
<feature type="transmembrane region" description="Helical" evidence="1">
    <location>
        <begin position="7"/>
        <end position="29"/>
    </location>
</feature>
<evidence type="ECO:0000313" key="2">
    <source>
        <dbReference type="EMBL" id="MBL0747552.1"/>
    </source>
</evidence>
<sequence length="176" mass="17916">MSGSRSVLTHLALTVVGFLVAGAAGGLLWERLSDPTAGLTYDNQWYLEPAGPDVAFQSVALFVVIAFPLGVVLASVAALWRDGEMATVLTVLVAAAAAGLVMYAVGTSLGPPDPQVLAAGSPDYTPLPGGLGLTAPDRGRTPWMSTALAAFPAGAMTGLVGMFLFGTQGLARRSRG</sequence>
<keyword evidence="3" id="KW-1185">Reference proteome</keyword>
<accession>A0ABS1L7Q8</accession>
<keyword evidence="1" id="KW-1133">Transmembrane helix</keyword>
<gene>
    <name evidence="2" type="ORF">JI751_08020</name>
</gene>
<feature type="transmembrane region" description="Helical" evidence="1">
    <location>
        <begin position="86"/>
        <end position="105"/>
    </location>
</feature>
<keyword evidence="1" id="KW-0472">Membrane</keyword>
<protein>
    <recommendedName>
        <fullName evidence="4">DUF2567 domain-containing protein</fullName>
    </recommendedName>
</protein>
<organism evidence="2 3">
    <name type="scientific">Nocardioides baculatus</name>
    <dbReference type="NCBI Taxonomy" id="2801337"/>
    <lineage>
        <taxon>Bacteria</taxon>
        <taxon>Bacillati</taxon>
        <taxon>Actinomycetota</taxon>
        <taxon>Actinomycetes</taxon>
        <taxon>Propionibacteriales</taxon>
        <taxon>Nocardioidaceae</taxon>
        <taxon>Nocardioides</taxon>
    </lineage>
</organism>
<evidence type="ECO:0000256" key="1">
    <source>
        <dbReference type="SAM" id="Phobius"/>
    </source>
</evidence>